<proteinExistence type="predicted"/>
<dbReference type="Pfam" id="PF05485">
    <property type="entry name" value="THAP"/>
    <property type="match status" value="1"/>
</dbReference>
<name>A0A8I6S3S1_CIMLE</name>
<evidence type="ECO:0000256" key="4">
    <source>
        <dbReference type="ARBA" id="ARBA00023125"/>
    </source>
</evidence>
<accession>A0A8I6S3S1</accession>
<dbReference type="InterPro" id="IPR026516">
    <property type="entry name" value="THAP1/10"/>
</dbReference>
<dbReference type="OrthoDB" id="6588859at2759"/>
<sequence length="166" mass="19451">MPGTCCAVAICTNTWYDAKRKNMDISFHRFPKDPRLREVWMMSCRRADEWKADGSYICSEHFKEACFERDFQAEFMGQKRRRKLTKNAIPTENLSRKRKHAVPPEQVHVSIEDACYSQSDNDEPSDETEALKSEIARLNAALSEKDELIFRLKSRVKRLTEMILDE</sequence>
<reference evidence="7" key="1">
    <citation type="submission" date="2022-01" db="UniProtKB">
        <authorList>
            <consortium name="EnsemblMetazoa"/>
        </authorList>
    </citation>
    <scope>IDENTIFICATION</scope>
</reference>
<feature type="domain" description="THAP-type" evidence="6">
    <location>
        <begin position="1"/>
        <end position="93"/>
    </location>
</feature>
<evidence type="ECO:0000256" key="3">
    <source>
        <dbReference type="ARBA" id="ARBA00022833"/>
    </source>
</evidence>
<evidence type="ECO:0000313" key="8">
    <source>
        <dbReference type="Proteomes" id="UP000494040"/>
    </source>
</evidence>
<dbReference type="PROSITE" id="PS50950">
    <property type="entry name" value="ZF_THAP"/>
    <property type="match status" value="1"/>
</dbReference>
<evidence type="ECO:0000256" key="1">
    <source>
        <dbReference type="ARBA" id="ARBA00022723"/>
    </source>
</evidence>
<dbReference type="Proteomes" id="UP000494040">
    <property type="component" value="Unassembled WGS sequence"/>
</dbReference>
<dbReference type="InterPro" id="IPR006612">
    <property type="entry name" value="THAP_Znf"/>
</dbReference>
<evidence type="ECO:0000259" key="6">
    <source>
        <dbReference type="PROSITE" id="PS50950"/>
    </source>
</evidence>
<evidence type="ECO:0000256" key="2">
    <source>
        <dbReference type="ARBA" id="ARBA00022771"/>
    </source>
</evidence>
<dbReference type="GO" id="GO:0043565">
    <property type="term" value="F:sequence-specific DNA binding"/>
    <property type="evidence" value="ECO:0007669"/>
    <property type="project" value="InterPro"/>
</dbReference>
<keyword evidence="2 5" id="KW-0863">Zinc-finger</keyword>
<dbReference type="SUPFAM" id="SSF57716">
    <property type="entry name" value="Glucocorticoid receptor-like (DNA-binding domain)"/>
    <property type="match status" value="1"/>
</dbReference>
<evidence type="ECO:0000313" key="7">
    <source>
        <dbReference type="EnsemblMetazoa" id="XP_014258351.1"/>
    </source>
</evidence>
<dbReference type="GO" id="GO:0008270">
    <property type="term" value="F:zinc ion binding"/>
    <property type="evidence" value="ECO:0007669"/>
    <property type="project" value="UniProtKB-KW"/>
</dbReference>
<keyword evidence="8" id="KW-1185">Reference proteome</keyword>
<evidence type="ECO:0000256" key="5">
    <source>
        <dbReference type="PROSITE-ProRule" id="PRU00309"/>
    </source>
</evidence>
<protein>
    <recommendedName>
        <fullName evidence="6">THAP-type domain-containing protein</fullName>
    </recommendedName>
</protein>
<keyword evidence="4 5" id="KW-0238">DNA-binding</keyword>
<dbReference type="PANTHER" id="PTHR46600:SF11">
    <property type="entry name" value="THAP DOMAIN-CONTAINING PROTEIN 10"/>
    <property type="match status" value="1"/>
</dbReference>
<dbReference type="PANTHER" id="PTHR46600">
    <property type="entry name" value="THAP DOMAIN-CONTAINING"/>
    <property type="match status" value="1"/>
</dbReference>
<dbReference type="EnsemblMetazoa" id="XM_014402865.2">
    <property type="protein sequence ID" value="XP_014258351.1"/>
    <property type="gene ID" value="LOC106671897"/>
</dbReference>
<keyword evidence="3" id="KW-0862">Zinc</keyword>
<dbReference type="SMART" id="SM00980">
    <property type="entry name" value="THAP"/>
    <property type="match status" value="1"/>
</dbReference>
<dbReference type="AlphaFoldDB" id="A0A8I6S3S1"/>
<dbReference type="SMART" id="SM00692">
    <property type="entry name" value="DM3"/>
    <property type="match status" value="1"/>
</dbReference>
<dbReference type="KEGG" id="clec:106671897"/>
<gene>
    <name evidence="7" type="primary">106671897</name>
</gene>
<dbReference type="Gene3D" id="6.20.210.20">
    <property type="entry name" value="THAP domain"/>
    <property type="match status" value="1"/>
</dbReference>
<keyword evidence="1" id="KW-0479">Metal-binding</keyword>
<organism evidence="7 8">
    <name type="scientific">Cimex lectularius</name>
    <name type="common">Bed bug</name>
    <name type="synonym">Acanthia lectularia</name>
    <dbReference type="NCBI Taxonomy" id="79782"/>
    <lineage>
        <taxon>Eukaryota</taxon>
        <taxon>Metazoa</taxon>
        <taxon>Ecdysozoa</taxon>
        <taxon>Arthropoda</taxon>
        <taxon>Hexapoda</taxon>
        <taxon>Insecta</taxon>
        <taxon>Pterygota</taxon>
        <taxon>Neoptera</taxon>
        <taxon>Paraneoptera</taxon>
        <taxon>Hemiptera</taxon>
        <taxon>Heteroptera</taxon>
        <taxon>Panheteroptera</taxon>
        <taxon>Cimicomorpha</taxon>
        <taxon>Cimicidae</taxon>
        <taxon>Cimex</taxon>
    </lineage>
</organism>
<dbReference type="InterPro" id="IPR038441">
    <property type="entry name" value="THAP_Znf_sf"/>
</dbReference>